<keyword evidence="1" id="KW-0732">Signal</keyword>
<dbReference type="STRING" id="595494.Tola_3095"/>
<feature type="signal peptide" evidence="1">
    <location>
        <begin position="1"/>
        <end position="25"/>
    </location>
</feature>
<dbReference type="RefSeq" id="WP_015880133.1">
    <property type="nucleotide sequence ID" value="NC_012691.1"/>
</dbReference>
<dbReference type="EMBL" id="CP001616">
    <property type="protein sequence ID" value="ACQ94684.1"/>
    <property type="molecule type" value="Genomic_DNA"/>
</dbReference>
<evidence type="ECO:0000256" key="1">
    <source>
        <dbReference type="SAM" id="SignalP"/>
    </source>
</evidence>
<sequence length="196" mass="21598">MKHHFHGILLSMVCVLTGCSCVHPAAQNGKMAINANQQETTLIYRQPVQPLRWSKVIIEPVSWQATTPCHHITAERQTLLRFHLENALTRELKGNDPHGPVLRIQTAITDVKPVSTLLNATTAALILVPVQSGGSAIRLTATDTATNRLYLDVSLADNAGLYDLSGHFAEWAHSETTIDRIAQRTRTLLEKNDGSH</sequence>
<dbReference type="KEGG" id="tau:Tola_3095"/>
<proteinExistence type="predicted"/>
<gene>
    <name evidence="2" type="ordered locus">Tola_3095</name>
</gene>
<dbReference type="HOGENOM" id="CLU_1389670_0_0_6"/>
<dbReference type="InterPro" id="IPR021747">
    <property type="entry name" value="DUF3313"/>
</dbReference>
<evidence type="ECO:0000313" key="3">
    <source>
        <dbReference type="Proteomes" id="UP000009073"/>
    </source>
</evidence>
<dbReference type="Pfam" id="PF11769">
    <property type="entry name" value="DUF3313"/>
    <property type="match status" value="1"/>
</dbReference>
<reference evidence="3" key="1">
    <citation type="submission" date="2009-05" db="EMBL/GenBank/DDBJ databases">
        <title>Complete sequence of Tolumonas auensis DSM 9187.</title>
        <authorList>
            <consortium name="US DOE Joint Genome Institute"/>
            <person name="Lucas S."/>
            <person name="Copeland A."/>
            <person name="Lapidus A."/>
            <person name="Glavina del Rio T."/>
            <person name="Tice H."/>
            <person name="Bruce D."/>
            <person name="Goodwin L."/>
            <person name="Pitluck S."/>
            <person name="Chertkov O."/>
            <person name="Brettin T."/>
            <person name="Detter J.C."/>
            <person name="Han C."/>
            <person name="Larimer F."/>
            <person name="Land M."/>
            <person name="Hauser L."/>
            <person name="Kyrpides N."/>
            <person name="Mikhailova N."/>
            <person name="Spring S."/>
            <person name="Beller H."/>
        </authorList>
    </citation>
    <scope>NUCLEOTIDE SEQUENCE [LARGE SCALE GENOMIC DNA]</scope>
    <source>
        <strain evidence="3">DSM 9187 / TA4</strain>
    </source>
</reference>
<dbReference type="Proteomes" id="UP000009073">
    <property type="component" value="Chromosome"/>
</dbReference>
<dbReference type="PROSITE" id="PS51257">
    <property type="entry name" value="PROKAR_LIPOPROTEIN"/>
    <property type="match status" value="1"/>
</dbReference>
<evidence type="ECO:0008006" key="4">
    <source>
        <dbReference type="Google" id="ProtNLM"/>
    </source>
</evidence>
<dbReference type="AlphaFoldDB" id="C4LDS3"/>
<keyword evidence="3" id="KW-1185">Reference proteome</keyword>
<feature type="chain" id="PRO_5002939122" description="Lipoprotein" evidence="1">
    <location>
        <begin position="26"/>
        <end position="196"/>
    </location>
</feature>
<name>C4LDS3_TOLAT</name>
<dbReference type="eggNOG" id="ENOG5033P1I">
    <property type="taxonomic scope" value="Bacteria"/>
</dbReference>
<protein>
    <recommendedName>
        <fullName evidence="4">Lipoprotein</fullName>
    </recommendedName>
</protein>
<organism evidence="2 3">
    <name type="scientific">Tolumonas auensis (strain DSM 9187 / NBRC 110442 / TA 4)</name>
    <dbReference type="NCBI Taxonomy" id="595494"/>
    <lineage>
        <taxon>Bacteria</taxon>
        <taxon>Pseudomonadati</taxon>
        <taxon>Pseudomonadota</taxon>
        <taxon>Gammaproteobacteria</taxon>
        <taxon>Aeromonadales</taxon>
        <taxon>Aeromonadaceae</taxon>
        <taxon>Tolumonas</taxon>
    </lineage>
</organism>
<accession>C4LDS3</accession>
<evidence type="ECO:0000313" key="2">
    <source>
        <dbReference type="EMBL" id="ACQ94684.1"/>
    </source>
</evidence>
<reference evidence="2 3" key="2">
    <citation type="journal article" date="2011" name="Stand. Genomic Sci.">
        <title>Complete genome sequence of Tolumonas auensis type strain (TA 4).</title>
        <authorList>
            <person name="Chertkov O."/>
            <person name="Copeland A."/>
            <person name="Lucas S."/>
            <person name="Lapidus A."/>
            <person name="Berry K.W."/>
            <person name="Detter J.C."/>
            <person name="Del Rio T.G."/>
            <person name="Hammon N."/>
            <person name="Dalin E."/>
            <person name="Tice H."/>
            <person name="Pitluck S."/>
            <person name="Richardson P."/>
            <person name="Bruce D."/>
            <person name="Goodwin L."/>
            <person name="Han C."/>
            <person name="Tapia R."/>
            <person name="Saunders E."/>
            <person name="Schmutz J."/>
            <person name="Brettin T."/>
            <person name="Larimer F."/>
            <person name="Land M."/>
            <person name="Hauser L."/>
            <person name="Spring S."/>
            <person name="Rohde M."/>
            <person name="Kyrpides N.C."/>
            <person name="Ivanova N."/>
            <person name="Goker M."/>
            <person name="Beller H.R."/>
            <person name="Klenk H.P."/>
            <person name="Woyke T."/>
        </authorList>
    </citation>
    <scope>NUCLEOTIDE SEQUENCE [LARGE SCALE GENOMIC DNA]</scope>
    <source>
        <strain evidence="3">DSM 9187 / TA4</strain>
    </source>
</reference>